<reference evidence="3 4" key="1">
    <citation type="submission" date="2023-06" db="EMBL/GenBank/DDBJ databases">
        <title>Sporosarcina sp. nov., isolated from Korean traditional fermented seafood 'Jeotgal'.</title>
        <authorList>
            <person name="Yang A.I."/>
            <person name="Shin N.-R."/>
        </authorList>
    </citation>
    <scope>NUCLEOTIDE SEQUENCE [LARGE SCALE GENOMIC DNA]</scope>
    <source>
        <strain evidence="3 4">KCTC13119</strain>
    </source>
</reference>
<dbReference type="PROSITE" id="PS51462">
    <property type="entry name" value="NUDIX"/>
    <property type="match status" value="1"/>
</dbReference>
<evidence type="ECO:0000313" key="4">
    <source>
        <dbReference type="Proteomes" id="UP001282284"/>
    </source>
</evidence>
<dbReference type="InterPro" id="IPR000086">
    <property type="entry name" value="NUDIX_hydrolase_dom"/>
</dbReference>
<dbReference type="CDD" id="cd04669">
    <property type="entry name" value="NUDIX_Hydrolase"/>
    <property type="match status" value="1"/>
</dbReference>
<organism evidence="3 4">
    <name type="scientific">Sporosarcina saromensis</name>
    <dbReference type="NCBI Taxonomy" id="359365"/>
    <lineage>
        <taxon>Bacteria</taxon>
        <taxon>Bacillati</taxon>
        <taxon>Bacillota</taxon>
        <taxon>Bacilli</taxon>
        <taxon>Bacillales</taxon>
        <taxon>Caryophanaceae</taxon>
        <taxon>Sporosarcina</taxon>
    </lineage>
</organism>
<accession>A0ABU4G6T5</accession>
<dbReference type="Gene3D" id="3.90.79.10">
    <property type="entry name" value="Nucleoside Triphosphate Pyrophosphohydrolase"/>
    <property type="match status" value="1"/>
</dbReference>
<evidence type="ECO:0000259" key="2">
    <source>
        <dbReference type="PROSITE" id="PS51462"/>
    </source>
</evidence>
<sequence>MRDRGSVVLIENKKVALIKRIKGDLLYYVFPGGGIEQGETAEQATIREAYEELGVEIDVHDCFAEIDFKGKQFFFLGNIVGGEFGTGQGEEFSDENSETYIPMWVDISDLSTIDIKPKEVAEKIQSLFN</sequence>
<dbReference type="RefSeq" id="WP_317941965.1">
    <property type="nucleotide sequence ID" value="NZ_JAUBDI010000002.1"/>
</dbReference>
<protein>
    <submittedName>
        <fullName evidence="3">NUDIX domain-containing protein</fullName>
    </submittedName>
</protein>
<dbReference type="SUPFAM" id="SSF55811">
    <property type="entry name" value="Nudix"/>
    <property type="match status" value="1"/>
</dbReference>
<dbReference type="Proteomes" id="UP001282284">
    <property type="component" value="Unassembled WGS sequence"/>
</dbReference>
<keyword evidence="1" id="KW-0378">Hydrolase</keyword>
<dbReference type="Pfam" id="PF00293">
    <property type="entry name" value="NUDIX"/>
    <property type="match status" value="1"/>
</dbReference>
<evidence type="ECO:0000313" key="3">
    <source>
        <dbReference type="EMBL" id="MDW0112067.1"/>
    </source>
</evidence>
<keyword evidence="4" id="KW-1185">Reference proteome</keyword>
<feature type="domain" description="Nudix hydrolase" evidence="2">
    <location>
        <begin position="1"/>
        <end position="128"/>
    </location>
</feature>
<dbReference type="PANTHER" id="PTHR43736:SF2">
    <property type="entry name" value="MUTT_NUDIX FAMILY PROTEIN"/>
    <property type="match status" value="1"/>
</dbReference>
<dbReference type="InterPro" id="IPR015797">
    <property type="entry name" value="NUDIX_hydrolase-like_dom_sf"/>
</dbReference>
<dbReference type="EMBL" id="JAUBDI010000002">
    <property type="protein sequence ID" value="MDW0112067.1"/>
    <property type="molecule type" value="Genomic_DNA"/>
</dbReference>
<proteinExistence type="predicted"/>
<gene>
    <name evidence="3" type="ORF">QT711_02645</name>
</gene>
<evidence type="ECO:0000256" key="1">
    <source>
        <dbReference type="ARBA" id="ARBA00022801"/>
    </source>
</evidence>
<dbReference type="PANTHER" id="PTHR43736">
    <property type="entry name" value="ADP-RIBOSE PYROPHOSPHATASE"/>
    <property type="match status" value="1"/>
</dbReference>
<comment type="caution">
    <text evidence="3">The sequence shown here is derived from an EMBL/GenBank/DDBJ whole genome shotgun (WGS) entry which is preliminary data.</text>
</comment>
<dbReference type="PRINTS" id="PR00502">
    <property type="entry name" value="NUDIXFAMILY"/>
</dbReference>
<name>A0ABU4G6T5_9BACL</name>
<dbReference type="InterPro" id="IPR020476">
    <property type="entry name" value="Nudix_hydrolase"/>
</dbReference>